<proteinExistence type="predicted"/>
<evidence type="ECO:0000313" key="2">
    <source>
        <dbReference type="Proteomes" id="UP001597373"/>
    </source>
</evidence>
<evidence type="ECO:0000313" key="1">
    <source>
        <dbReference type="EMBL" id="MFD2260201.1"/>
    </source>
</evidence>
<reference evidence="2" key="1">
    <citation type="journal article" date="2019" name="Int. J. Syst. Evol. Microbiol.">
        <title>The Global Catalogue of Microorganisms (GCM) 10K type strain sequencing project: providing services to taxonomists for standard genome sequencing and annotation.</title>
        <authorList>
            <consortium name="The Broad Institute Genomics Platform"/>
            <consortium name="The Broad Institute Genome Sequencing Center for Infectious Disease"/>
            <person name="Wu L."/>
            <person name="Ma J."/>
        </authorList>
    </citation>
    <scope>NUCLEOTIDE SEQUENCE [LARGE SCALE GENOMIC DNA]</scope>
    <source>
        <strain evidence="2">KCTC 23707</strain>
    </source>
</reference>
<comment type="caution">
    <text evidence="1">The sequence shown here is derived from an EMBL/GenBank/DDBJ whole genome shotgun (WGS) entry which is preliminary data.</text>
</comment>
<gene>
    <name evidence="1" type="ORF">ACFSMZ_10550</name>
</gene>
<organism evidence="1 2">
    <name type="scientific">Chelativorans composti</name>
    <dbReference type="NCBI Taxonomy" id="768533"/>
    <lineage>
        <taxon>Bacteria</taxon>
        <taxon>Pseudomonadati</taxon>
        <taxon>Pseudomonadota</taxon>
        <taxon>Alphaproteobacteria</taxon>
        <taxon>Hyphomicrobiales</taxon>
        <taxon>Phyllobacteriaceae</taxon>
        <taxon>Chelativorans</taxon>
    </lineage>
</organism>
<name>A0ABW5DI70_9HYPH</name>
<keyword evidence="2" id="KW-1185">Reference proteome</keyword>
<dbReference type="RefSeq" id="WP_345099702.1">
    <property type="nucleotide sequence ID" value="NZ_BAABGS010000069.1"/>
</dbReference>
<dbReference type="SUPFAM" id="SSF53187">
    <property type="entry name" value="Zn-dependent exopeptidases"/>
    <property type="match status" value="1"/>
</dbReference>
<sequence>MTLSLLAERTFERTLDRIIAEARAGDEFEAWVFDDRKTRKTAEEALAAKSVKARIRSAYKPLLHAFLEEIDLDGIAAIEVRYPVHKHAPKNRFRLECYPLAAMVGERRICFVQREDGDFHYDVLLTGTDSSVREVRVFAPNRVHEDPAGEPAVSPTGWIRPAGEAEGERLVTDYEQVYAAAMEAIAAHDWGETEPFFQELNIRIEYPAEDEPLPVGDEVMSLREALHEDLYFSGIEFFTRKTGRAFTDRTLRPGQIVPEVVQGSGEVTLRIELRDFTTDFIPSPDQQLEKATAPLSAEQIAAELAAIGGSSFNASARSGRQIRATYVEGTDIPVMISGGQHANETTGVVGALRAAQILAKRPRAHFTVAPSENPDGYALHQRLRQDNPRHMSHAARYTALGDDLEYRSAENAGPFLFEKAIRLEAKAKTGAALHVNLHGYPSHEWTRPLSGYIPRNFSMWMVPKGFFLVVRYHNGWDKPARALTDAVTRRLAQIPGLIEMNAKQIALFETHAGETGFEMVNGFPCLISEDERGIVPVTLITEYPDETIYGEAFIAGHTAQCETVLAAYEAWQEIMKESGAAIA</sequence>
<protein>
    <submittedName>
        <fullName evidence="1">Peptidase M14</fullName>
    </submittedName>
</protein>
<dbReference type="EMBL" id="JBHUIR010000036">
    <property type="protein sequence ID" value="MFD2260201.1"/>
    <property type="molecule type" value="Genomic_DNA"/>
</dbReference>
<accession>A0ABW5DI70</accession>
<dbReference type="Gene3D" id="3.40.630.10">
    <property type="entry name" value="Zn peptidases"/>
    <property type="match status" value="1"/>
</dbReference>
<dbReference type="Proteomes" id="UP001597373">
    <property type="component" value="Unassembled WGS sequence"/>
</dbReference>